<reference evidence="2" key="1">
    <citation type="journal article" date="2019" name="Int. J. Syst. Evol. Microbiol.">
        <title>The Global Catalogue of Microorganisms (GCM) 10K type strain sequencing project: providing services to taxonomists for standard genome sequencing and annotation.</title>
        <authorList>
            <consortium name="The Broad Institute Genomics Platform"/>
            <consortium name="The Broad Institute Genome Sequencing Center for Infectious Disease"/>
            <person name="Wu L."/>
            <person name="Ma J."/>
        </authorList>
    </citation>
    <scope>NUCLEOTIDE SEQUENCE [LARGE SCALE GENOMIC DNA]</scope>
    <source>
        <strain evidence="2">JCM 17138</strain>
    </source>
</reference>
<evidence type="ECO:0000313" key="2">
    <source>
        <dbReference type="Proteomes" id="UP001501009"/>
    </source>
</evidence>
<gene>
    <name evidence="1" type="ORF">GCM10022403_019330</name>
</gene>
<sequence length="80" mass="9015">MLGVVKGYSVRRPSFNAYDNADPWVCLGYRREVSSRVARADVSGLWHRFGERSRRAIVAFDFVGALWVETAYAASLSGTW</sequence>
<evidence type="ECO:0000313" key="1">
    <source>
        <dbReference type="EMBL" id="GAA3784757.1"/>
    </source>
</evidence>
<accession>A0ABP7H4Z3</accession>
<protein>
    <recommendedName>
        <fullName evidence="3">Transposase</fullName>
    </recommendedName>
</protein>
<dbReference type="Proteomes" id="UP001501009">
    <property type="component" value="Unassembled WGS sequence"/>
</dbReference>
<dbReference type="EMBL" id="BAABDE010000008">
    <property type="protein sequence ID" value="GAA3784757.1"/>
    <property type="molecule type" value="Genomic_DNA"/>
</dbReference>
<proteinExistence type="predicted"/>
<comment type="caution">
    <text evidence="1">The sequence shown here is derived from an EMBL/GenBank/DDBJ whole genome shotgun (WGS) entry which is preliminary data.</text>
</comment>
<organism evidence="1 2">
    <name type="scientific">Streptomyces coacervatus</name>
    <dbReference type="NCBI Taxonomy" id="647381"/>
    <lineage>
        <taxon>Bacteria</taxon>
        <taxon>Bacillati</taxon>
        <taxon>Actinomycetota</taxon>
        <taxon>Actinomycetes</taxon>
        <taxon>Kitasatosporales</taxon>
        <taxon>Streptomycetaceae</taxon>
        <taxon>Streptomyces</taxon>
    </lineage>
</organism>
<keyword evidence="2" id="KW-1185">Reference proteome</keyword>
<name>A0ABP7H4Z3_9ACTN</name>
<evidence type="ECO:0008006" key="3">
    <source>
        <dbReference type="Google" id="ProtNLM"/>
    </source>
</evidence>